<keyword evidence="3 5" id="KW-0732">Signal</keyword>
<comment type="similarity">
    <text evidence="2">Belongs to the fimbrial protein family.</text>
</comment>
<feature type="chain" id="PRO_5007060585" evidence="5">
    <location>
        <begin position="33"/>
        <end position="357"/>
    </location>
</feature>
<dbReference type="InterPro" id="IPR036937">
    <property type="entry name" value="Adhesion_dom_fimbrial_sf"/>
</dbReference>
<gene>
    <name evidence="7" type="ORF">AWI28_12325</name>
</gene>
<dbReference type="OrthoDB" id="6504508at2"/>
<comment type="subcellular location">
    <subcellularLocation>
        <location evidence="1">Fimbrium</location>
    </subcellularLocation>
</comment>
<evidence type="ECO:0000256" key="5">
    <source>
        <dbReference type="SAM" id="SignalP"/>
    </source>
</evidence>
<evidence type="ECO:0000256" key="1">
    <source>
        <dbReference type="ARBA" id="ARBA00004561"/>
    </source>
</evidence>
<evidence type="ECO:0000256" key="2">
    <source>
        <dbReference type="ARBA" id="ARBA00006671"/>
    </source>
</evidence>
<dbReference type="EMBL" id="LRCR01000007">
    <property type="protein sequence ID" value="KUQ85314.1"/>
    <property type="molecule type" value="Genomic_DNA"/>
</dbReference>
<proteinExistence type="inferred from homology"/>
<dbReference type="RefSeq" id="WP_059310652.1">
    <property type="nucleotide sequence ID" value="NZ_LRCR01000007.1"/>
</dbReference>
<dbReference type="GO" id="GO:0009289">
    <property type="term" value="C:pilus"/>
    <property type="evidence" value="ECO:0007669"/>
    <property type="project" value="UniProtKB-SubCell"/>
</dbReference>
<dbReference type="NCBIfam" id="NF011833">
    <property type="entry name" value="PRK15305.1"/>
    <property type="match status" value="1"/>
</dbReference>
<accession>A0A0X4EUD3</accession>
<dbReference type="PANTHER" id="PTHR33420:SF12">
    <property type="entry name" value="FIMBRIN-LIKE PROTEIN FIMI-RELATED"/>
    <property type="match status" value="1"/>
</dbReference>
<dbReference type="Gene3D" id="2.60.40.1090">
    <property type="entry name" value="Fimbrial-type adhesion domain"/>
    <property type="match status" value="1"/>
</dbReference>
<evidence type="ECO:0000313" key="7">
    <source>
        <dbReference type="EMBL" id="KUQ85314.1"/>
    </source>
</evidence>
<name>A0A0X4EUD3_9ENTR</name>
<evidence type="ECO:0000256" key="4">
    <source>
        <dbReference type="ARBA" id="ARBA00023263"/>
    </source>
</evidence>
<dbReference type="AlphaFoldDB" id="A0A0X4EUD3"/>
<feature type="signal peptide" evidence="5">
    <location>
        <begin position="1"/>
        <end position="32"/>
    </location>
</feature>
<dbReference type="InterPro" id="IPR008966">
    <property type="entry name" value="Adhesion_dom_sf"/>
</dbReference>
<keyword evidence="8" id="KW-1185">Reference proteome</keyword>
<reference evidence="8" key="1">
    <citation type="submission" date="2016-01" db="EMBL/GenBank/DDBJ databases">
        <title>WGS of SAMN04407783.</title>
        <authorList>
            <person name="Adams M."/>
            <person name="Sutton G."/>
            <person name="Nelson K."/>
            <person name="Thaden J."/>
            <person name="Fowler V."/>
            <person name="Mccorrison J."/>
            <person name="Sanka R."/>
            <person name="Brinkac L."/>
            <person name="Nierman W."/>
        </authorList>
    </citation>
    <scope>NUCLEOTIDE SEQUENCE [LARGE SCALE GENOMIC DNA]</scope>
    <source>
        <strain evidence="8">GN04363</strain>
    </source>
</reference>
<dbReference type="SUPFAM" id="SSF49401">
    <property type="entry name" value="Bacterial adhesins"/>
    <property type="match status" value="1"/>
</dbReference>
<keyword evidence="4" id="KW-0281">Fimbrium</keyword>
<dbReference type="InterPro" id="IPR000259">
    <property type="entry name" value="Adhesion_dom_fimbrial"/>
</dbReference>
<evidence type="ECO:0000313" key="8">
    <source>
        <dbReference type="Proteomes" id="UP000064715"/>
    </source>
</evidence>
<comment type="caution">
    <text evidence="7">The sequence shown here is derived from an EMBL/GenBank/DDBJ whole genome shotgun (WGS) entry which is preliminary data.</text>
</comment>
<evidence type="ECO:0000256" key="3">
    <source>
        <dbReference type="ARBA" id="ARBA00022729"/>
    </source>
</evidence>
<evidence type="ECO:0000259" key="6">
    <source>
        <dbReference type="Pfam" id="PF00419"/>
    </source>
</evidence>
<sequence>MAQSPGTTAFPRFKRLMALFVLLTLSAFHASANIECQINNGNTRSVGDFTGGKPTLKTVDTVTAPTKISSLYSLDLSPLLRSLCSAGDDGENIFTLTQANLQVGNVDGKALFKTNVTGIAYALAFRTTGTGVTAYFAPSTSWFLTLHMNNHDELLSLQPWEAAVEFYQLPSFAGIPANVMSVGPAGGTIGQFTIGDPKASASDHPKATITIANMAFTTPIEKPTCTVTAPKSVDLGTYNVSDLENNNTLSVFFGINGNCTNTRKITMKLTTSKTTGNDDSLLANTASSNAAKGVGALIKWPNNTQIVPNTTNSFSVEEGKTIALFSSALTARLVKSGSEKVTSGQFSAIGTLQFTYE</sequence>
<organism evidence="7 8">
    <name type="scientific">Enterobacter genomosp. O</name>
    <dbReference type="NCBI Taxonomy" id="2364150"/>
    <lineage>
        <taxon>Bacteria</taxon>
        <taxon>Pseudomonadati</taxon>
        <taxon>Pseudomonadota</taxon>
        <taxon>Gammaproteobacteria</taxon>
        <taxon>Enterobacterales</taxon>
        <taxon>Enterobacteriaceae</taxon>
        <taxon>Enterobacter</taxon>
        <taxon>Enterobacter cloacae complex</taxon>
        <taxon>Enterobacter cloacae complex clade O</taxon>
    </lineage>
</organism>
<dbReference type="Proteomes" id="UP000064715">
    <property type="component" value="Unassembled WGS sequence"/>
</dbReference>
<dbReference type="PANTHER" id="PTHR33420">
    <property type="entry name" value="FIMBRIAL SUBUNIT ELFA-RELATED"/>
    <property type="match status" value="1"/>
</dbReference>
<dbReference type="Pfam" id="PF00419">
    <property type="entry name" value="Fimbrial"/>
    <property type="match status" value="1"/>
</dbReference>
<feature type="domain" description="Fimbrial-type adhesion" evidence="6">
    <location>
        <begin position="216"/>
        <end position="356"/>
    </location>
</feature>
<dbReference type="InterPro" id="IPR050263">
    <property type="entry name" value="Bact_Fimbrial_Adh_Pro"/>
</dbReference>
<protein>
    <submittedName>
        <fullName evidence="7">Pilus assembly protein</fullName>
    </submittedName>
</protein>
<dbReference type="GO" id="GO:0043709">
    <property type="term" value="P:cell adhesion involved in single-species biofilm formation"/>
    <property type="evidence" value="ECO:0007669"/>
    <property type="project" value="TreeGrafter"/>
</dbReference>